<protein>
    <submittedName>
        <fullName evidence="1">Uncharacterized protein</fullName>
    </submittedName>
</protein>
<name>A0ACB9IJP4_9ASTR</name>
<sequence>MSVRTSGLQGPNKLTSPKQIPSVTTGISRAVKEAKKNITFKKDKSTIVHVGLGKVPLLMLFCLPIVGLHKKACEIFQLNLEQVSISDYALMNDLDKTLDDANIQMDQDTFFPVRIYGSCFFYLFSMDNTVVESNVQCLLHKEAPRLSIEASVVPAFEISCKTMFNQVDAQGID</sequence>
<reference evidence="1 2" key="2">
    <citation type="journal article" date="2022" name="Mol. Ecol. Resour.">
        <title>The genomes of chicory, endive, great burdock and yacon provide insights into Asteraceae paleo-polyploidization history and plant inulin production.</title>
        <authorList>
            <person name="Fan W."/>
            <person name="Wang S."/>
            <person name="Wang H."/>
            <person name="Wang A."/>
            <person name="Jiang F."/>
            <person name="Liu H."/>
            <person name="Zhao H."/>
            <person name="Xu D."/>
            <person name="Zhang Y."/>
        </authorList>
    </citation>
    <scope>NUCLEOTIDE SEQUENCE [LARGE SCALE GENOMIC DNA]</scope>
    <source>
        <strain evidence="2">cv. Yunnan</strain>
        <tissue evidence="1">Leaves</tissue>
    </source>
</reference>
<keyword evidence="2" id="KW-1185">Reference proteome</keyword>
<proteinExistence type="predicted"/>
<evidence type="ECO:0000313" key="2">
    <source>
        <dbReference type="Proteomes" id="UP001056120"/>
    </source>
</evidence>
<accession>A0ACB9IJP4</accession>
<gene>
    <name evidence="1" type="ORF">L1987_23536</name>
</gene>
<dbReference type="Proteomes" id="UP001056120">
    <property type="component" value="Linkage Group LG08"/>
</dbReference>
<dbReference type="EMBL" id="CM042025">
    <property type="protein sequence ID" value="KAI3807605.1"/>
    <property type="molecule type" value="Genomic_DNA"/>
</dbReference>
<comment type="caution">
    <text evidence="1">The sequence shown here is derived from an EMBL/GenBank/DDBJ whole genome shotgun (WGS) entry which is preliminary data.</text>
</comment>
<organism evidence="1 2">
    <name type="scientific">Smallanthus sonchifolius</name>
    <dbReference type="NCBI Taxonomy" id="185202"/>
    <lineage>
        <taxon>Eukaryota</taxon>
        <taxon>Viridiplantae</taxon>
        <taxon>Streptophyta</taxon>
        <taxon>Embryophyta</taxon>
        <taxon>Tracheophyta</taxon>
        <taxon>Spermatophyta</taxon>
        <taxon>Magnoliopsida</taxon>
        <taxon>eudicotyledons</taxon>
        <taxon>Gunneridae</taxon>
        <taxon>Pentapetalae</taxon>
        <taxon>asterids</taxon>
        <taxon>campanulids</taxon>
        <taxon>Asterales</taxon>
        <taxon>Asteraceae</taxon>
        <taxon>Asteroideae</taxon>
        <taxon>Heliantheae alliance</taxon>
        <taxon>Millerieae</taxon>
        <taxon>Smallanthus</taxon>
    </lineage>
</organism>
<reference evidence="2" key="1">
    <citation type="journal article" date="2022" name="Mol. Ecol. Resour.">
        <title>The genomes of chicory, endive, great burdock and yacon provide insights into Asteraceae palaeo-polyploidization history and plant inulin production.</title>
        <authorList>
            <person name="Fan W."/>
            <person name="Wang S."/>
            <person name="Wang H."/>
            <person name="Wang A."/>
            <person name="Jiang F."/>
            <person name="Liu H."/>
            <person name="Zhao H."/>
            <person name="Xu D."/>
            <person name="Zhang Y."/>
        </authorList>
    </citation>
    <scope>NUCLEOTIDE SEQUENCE [LARGE SCALE GENOMIC DNA]</scope>
    <source>
        <strain evidence="2">cv. Yunnan</strain>
    </source>
</reference>
<evidence type="ECO:0000313" key="1">
    <source>
        <dbReference type="EMBL" id="KAI3807605.1"/>
    </source>
</evidence>